<evidence type="ECO:0000313" key="4">
    <source>
        <dbReference type="EMBL" id="SUF59000.1"/>
    </source>
</evidence>
<dbReference type="AlphaFoldDB" id="A0A379QUD7"/>
<organism evidence="4 5">
    <name type="scientific">Salmonella enterica</name>
    <name type="common">Salmonella choleraesuis</name>
    <dbReference type="NCBI Taxonomy" id="28901"/>
    <lineage>
        <taxon>Bacteria</taxon>
        <taxon>Pseudomonadati</taxon>
        <taxon>Pseudomonadota</taxon>
        <taxon>Gammaproteobacteria</taxon>
        <taxon>Enterobacterales</taxon>
        <taxon>Enterobacteriaceae</taxon>
        <taxon>Salmonella</taxon>
    </lineage>
</organism>
<proteinExistence type="predicted"/>
<accession>A0A379QUD7</accession>
<reference evidence="4 5" key="1">
    <citation type="submission" date="2018-06" db="EMBL/GenBank/DDBJ databases">
        <authorList>
            <consortium name="Pathogen Informatics"/>
            <person name="Doyle S."/>
        </authorList>
    </citation>
    <scope>NUCLEOTIDE SEQUENCE [LARGE SCALE GENOMIC DNA]</scope>
    <source>
        <strain evidence="4 5">NCTC10252</strain>
    </source>
</reference>
<feature type="domain" description="Core-binding (CB)" evidence="3">
    <location>
        <begin position="1"/>
        <end position="56"/>
    </location>
</feature>
<dbReference type="InterPro" id="IPR044068">
    <property type="entry name" value="CB"/>
</dbReference>
<dbReference type="PROSITE" id="PS51900">
    <property type="entry name" value="CB"/>
    <property type="match status" value="1"/>
</dbReference>
<protein>
    <submittedName>
        <fullName evidence="4">Phage integrase</fullName>
    </submittedName>
</protein>
<evidence type="ECO:0000313" key="5">
    <source>
        <dbReference type="Proteomes" id="UP000254597"/>
    </source>
</evidence>
<dbReference type="GO" id="GO:0003677">
    <property type="term" value="F:DNA binding"/>
    <property type="evidence" value="ECO:0007669"/>
    <property type="project" value="UniProtKB-UniRule"/>
</dbReference>
<evidence type="ECO:0000256" key="2">
    <source>
        <dbReference type="PROSITE-ProRule" id="PRU01248"/>
    </source>
</evidence>
<dbReference type="EMBL" id="UGWP01000004">
    <property type="protein sequence ID" value="SUF59000.1"/>
    <property type="molecule type" value="Genomic_DNA"/>
</dbReference>
<dbReference type="GO" id="GO:0015074">
    <property type="term" value="P:DNA integration"/>
    <property type="evidence" value="ECO:0007669"/>
    <property type="project" value="UniProtKB-KW"/>
</dbReference>
<evidence type="ECO:0000259" key="3">
    <source>
        <dbReference type="PROSITE" id="PS51900"/>
    </source>
</evidence>
<name>A0A379QUD7_SALER</name>
<dbReference type="Proteomes" id="UP000254597">
    <property type="component" value="Unassembled WGS sequence"/>
</dbReference>
<gene>
    <name evidence="4" type="ORF">NCTC10252_04346</name>
</gene>
<keyword evidence="2" id="KW-0238">DNA-binding</keyword>
<evidence type="ECO:0000256" key="1">
    <source>
        <dbReference type="ARBA" id="ARBA00022908"/>
    </source>
</evidence>
<keyword evidence="1" id="KW-0229">DNA integration</keyword>
<sequence>MTFEKLLEEYFFARLLRPATQDCYRTAVEQFTHWRNVLPAEVTPHMALEWRSYLLN</sequence>